<proteinExistence type="predicted"/>
<accession>A0ABU4GWG4</accession>
<sequence length="111" mass="12358">MAHLYYGADARPAEIPDHVLAHVKVVAATKLRRGESFMLTWRQGEDGPDGRTSVWIQPSIPLRFVFDSAEPETLDQEYLRALANEATSSRGIVLEWDEERADAPPVRAVAA</sequence>
<dbReference type="InterPro" id="IPR057204">
    <property type="entry name" value="DUF7882"/>
</dbReference>
<evidence type="ECO:0000313" key="3">
    <source>
        <dbReference type="Proteomes" id="UP001283109"/>
    </source>
</evidence>
<evidence type="ECO:0000313" key="2">
    <source>
        <dbReference type="EMBL" id="MDW4571350.1"/>
    </source>
</evidence>
<organism evidence="2 3">
    <name type="scientific">Microbacterium arthrosphaerae</name>
    <dbReference type="NCBI Taxonomy" id="792652"/>
    <lineage>
        <taxon>Bacteria</taxon>
        <taxon>Bacillati</taxon>
        <taxon>Actinomycetota</taxon>
        <taxon>Actinomycetes</taxon>
        <taxon>Micrococcales</taxon>
        <taxon>Microbacteriaceae</taxon>
        <taxon>Microbacterium</taxon>
    </lineage>
</organism>
<name>A0ABU4GWG4_9MICO</name>
<comment type="caution">
    <text evidence="2">The sequence shown here is derived from an EMBL/GenBank/DDBJ whole genome shotgun (WGS) entry which is preliminary data.</text>
</comment>
<gene>
    <name evidence="2" type="ORF">R8Z58_00995</name>
</gene>
<dbReference type="Pfam" id="PF25355">
    <property type="entry name" value="DUF7882"/>
    <property type="match status" value="1"/>
</dbReference>
<keyword evidence="3" id="KW-1185">Reference proteome</keyword>
<dbReference type="EMBL" id="JAWQEV010000001">
    <property type="protein sequence ID" value="MDW4571350.1"/>
    <property type="molecule type" value="Genomic_DNA"/>
</dbReference>
<evidence type="ECO:0000259" key="1">
    <source>
        <dbReference type="Pfam" id="PF25355"/>
    </source>
</evidence>
<feature type="domain" description="DUF7882" evidence="1">
    <location>
        <begin position="1"/>
        <end position="94"/>
    </location>
</feature>
<reference evidence="2 3" key="1">
    <citation type="submission" date="2023-11" db="EMBL/GenBank/DDBJ databases">
        <title>Draft genome sequence of Microbacterium arthrosphaerae JCM 30492.</title>
        <authorList>
            <person name="Zhang G."/>
            <person name="Ding Y."/>
        </authorList>
    </citation>
    <scope>NUCLEOTIDE SEQUENCE [LARGE SCALE GENOMIC DNA]</scope>
    <source>
        <strain evidence="2 3">JCM 30492</strain>
    </source>
</reference>
<protein>
    <recommendedName>
        <fullName evidence="1">DUF7882 domain-containing protein</fullName>
    </recommendedName>
</protein>
<dbReference type="Proteomes" id="UP001283109">
    <property type="component" value="Unassembled WGS sequence"/>
</dbReference>
<dbReference type="RefSeq" id="WP_318351895.1">
    <property type="nucleotide sequence ID" value="NZ_JAWQEV010000001.1"/>
</dbReference>